<evidence type="ECO:0000256" key="3">
    <source>
        <dbReference type="ARBA" id="ARBA00022692"/>
    </source>
</evidence>
<dbReference type="PANTHER" id="PTHR45724:SF13">
    <property type="entry name" value="AQUAPORIN NIP1-1-RELATED"/>
    <property type="match status" value="1"/>
</dbReference>
<reference evidence="8 9" key="1">
    <citation type="submission" date="2020-11" db="EMBL/GenBank/DDBJ databases">
        <authorList>
            <person name="Kim M.K."/>
        </authorList>
    </citation>
    <scope>NUCLEOTIDE SEQUENCE [LARGE SCALE GENOMIC DNA]</scope>
    <source>
        <strain evidence="8 9">BT662</strain>
    </source>
</reference>
<dbReference type="InterPro" id="IPR023271">
    <property type="entry name" value="Aquaporin-like"/>
</dbReference>
<comment type="similarity">
    <text evidence="6">Belongs to the MIP/aquaporin (TC 1.A.8) family.</text>
</comment>
<evidence type="ECO:0000313" key="8">
    <source>
        <dbReference type="EMBL" id="MBF9222911.1"/>
    </source>
</evidence>
<dbReference type="EMBL" id="JADQDM010000010">
    <property type="protein sequence ID" value="MBF9222911.1"/>
    <property type="molecule type" value="Genomic_DNA"/>
</dbReference>
<feature type="transmembrane region" description="Helical" evidence="7">
    <location>
        <begin position="147"/>
        <end position="172"/>
    </location>
</feature>
<accession>A0ABS0I7G1</accession>
<feature type="transmembrane region" description="Helical" evidence="7">
    <location>
        <begin position="59"/>
        <end position="77"/>
    </location>
</feature>
<dbReference type="InterPro" id="IPR022357">
    <property type="entry name" value="MIP_CS"/>
</dbReference>
<evidence type="ECO:0000256" key="5">
    <source>
        <dbReference type="ARBA" id="ARBA00023136"/>
    </source>
</evidence>
<evidence type="ECO:0000256" key="4">
    <source>
        <dbReference type="ARBA" id="ARBA00022989"/>
    </source>
</evidence>
<organism evidence="8 9">
    <name type="scientific">Hymenobacter ruricola</name>
    <dbReference type="NCBI Taxonomy" id="2791023"/>
    <lineage>
        <taxon>Bacteria</taxon>
        <taxon>Pseudomonadati</taxon>
        <taxon>Bacteroidota</taxon>
        <taxon>Cytophagia</taxon>
        <taxon>Cytophagales</taxon>
        <taxon>Hymenobacteraceae</taxon>
        <taxon>Hymenobacter</taxon>
    </lineage>
</organism>
<dbReference type="RefSeq" id="WP_196294357.1">
    <property type="nucleotide sequence ID" value="NZ_JADQDM010000010.1"/>
</dbReference>
<feature type="transmembrane region" description="Helical" evidence="7">
    <location>
        <begin position="218"/>
        <end position="236"/>
    </location>
</feature>
<sequence>MAFATRMAQALRQHWRHYLVEAGGIMAFLAVSSTAAVVFHHPASAVARALGPHEWVQRTGVGLVVGGLIVAMAYSPWGRRSGAHFNPAVTLGFWQLGHIRTPDAVWYVLAQFAGALGAGLGMYWLLAPWFGHHLIHYNTTRPIEAPHGWALALGAEMLISAGLMLGLLWALHSARRKKWAGALAGLLLALFVSVESPLSGMSLNPARTLGAAVAAGQWQGLWLYFLGPLAAMWATAEAYRRHRRAGAGAERPPMYPDPAA</sequence>
<dbReference type="Pfam" id="PF00230">
    <property type="entry name" value="MIP"/>
    <property type="match status" value="1"/>
</dbReference>
<keyword evidence="9" id="KW-1185">Reference proteome</keyword>
<feature type="transmembrane region" description="Helical" evidence="7">
    <location>
        <begin position="179"/>
        <end position="198"/>
    </location>
</feature>
<gene>
    <name evidence="8" type="ORF">I2H31_17535</name>
</gene>
<keyword evidence="5 7" id="KW-0472">Membrane</keyword>
<dbReference type="SUPFAM" id="SSF81338">
    <property type="entry name" value="Aquaporin-like"/>
    <property type="match status" value="1"/>
</dbReference>
<evidence type="ECO:0000313" key="9">
    <source>
        <dbReference type="Proteomes" id="UP000618931"/>
    </source>
</evidence>
<evidence type="ECO:0000256" key="2">
    <source>
        <dbReference type="ARBA" id="ARBA00022448"/>
    </source>
</evidence>
<comment type="subcellular location">
    <subcellularLocation>
        <location evidence="1">Membrane</location>
        <topology evidence="1">Multi-pass membrane protein</topology>
    </subcellularLocation>
</comment>
<keyword evidence="3 6" id="KW-0812">Transmembrane</keyword>
<dbReference type="Proteomes" id="UP000618931">
    <property type="component" value="Unassembled WGS sequence"/>
</dbReference>
<comment type="caution">
    <text evidence="8">The sequence shown here is derived from an EMBL/GenBank/DDBJ whole genome shotgun (WGS) entry which is preliminary data.</text>
</comment>
<keyword evidence="2 6" id="KW-0813">Transport</keyword>
<evidence type="ECO:0000256" key="6">
    <source>
        <dbReference type="RuleBase" id="RU000477"/>
    </source>
</evidence>
<dbReference type="PRINTS" id="PR00783">
    <property type="entry name" value="MINTRINSICP"/>
</dbReference>
<name>A0ABS0I7G1_9BACT</name>
<dbReference type="PROSITE" id="PS00221">
    <property type="entry name" value="MIP"/>
    <property type="match status" value="1"/>
</dbReference>
<protein>
    <submittedName>
        <fullName evidence="8">Aquaporin</fullName>
    </submittedName>
</protein>
<dbReference type="InterPro" id="IPR034294">
    <property type="entry name" value="Aquaporin_transptr"/>
</dbReference>
<keyword evidence="4 7" id="KW-1133">Transmembrane helix</keyword>
<proteinExistence type="inferred from homology"/>
<dbReference type="Gene3D" id="1.20.1080.10">
    <property type="entry name" value="Glycerol uptake facilitator protein"/>
    <property type="match status" value="1"/>
</dbReference>
<feature type="transmembrane region" description="Helical" evidence="7">
    <location>
        <begin position="18"/>
        <end position="39"/>
    </location>
</feature>
<dbReference type="PANTHER" id="PTHR45724">
    <property type="entry name" value="AQUAPORIN NIP2-1"/>
    <property type="match status" value="1"/>
</dbReference>
<feature type="transmembrane region" description="Helical" evidence="7">
    <location>
        <begin position="104"/>
        <end position="127"/>
    </location>
</feature>
<evidence type="ECO:0000256" key="7">
    <source>
        <dbReference type="SAM" id="Phobius"/>
    </source>
</evidence>
<dbReference type="InterPro" id="IPR000425">
    <property type="entry name" value="MIP"/>
</dbReference>
<evidence type="ECO:0000256" key="1">
    <source>
        <dbReference type="ARBA" id="ARBA00004141"/>
    </source>
</evidence>